<name>A0ABQ3F7V9_9RHOB</name>
<dbReference type="RefSeq" id="WP_189380186.1">
    <property type="nucleotide sequence ID" value="NZ_BMYI01000001.1"/>
</dbReference>
<comment type="caution">
    <text evidence="1">The sequence shown here is derived from an EMBL/GenBank/DDBJ whole genome shotgun (WGS) entry which is preliminary data.</text>
</comment>
<evidence type="ECO:0000313" key="2">
    <source>
        <dbReference type="Proteomes" id="UP000658305"/>
    </source>
</evidence>
<dbReference type="Proteomes" id="UP000658305">
    <property type="component" value="Unassembled WGS sequence"/>
</dbReference>
<accession>A0ABQ3F7V9</accession>
<evidence type="ECO:0000313" key="1">
    <source>
        <dbReference type="EMBL" id="GHC12503.1"/>
    </source>
</evidence>
<protein>
    <recommendedName>
        <fullName evidence="3">Phage tail assembly chaperone</fullName>
    </recommendedName>
</protein>
<dbReference type="EMBL" id="BMYI01000001">
    <property type="protein sequence ID" value="GHC12503.1"/>
    <property type="molecule type" value="Genomic_DNA"/>
</dbReference>
<evidence type="ECO:0008006" key="3">
    <source>
        <dbReference type="Google" id="ProtNLM"/>
    </source>
</evidence>
<proteinExistence type="predicted"/>
<sequence length="48" mass="5364">MGLLPAQVWAMTPLDTDLLITGWNEAQGDQMPAAPTMEEMDDLIRRYG</sequence>
<organism evidence="1 2">
    <name type="scientific">Gemmobacter nanjingensis</name>
    <dbReference type="NCBI Taxonomy" id="488454"/>
    <lineage>
        <taxon>Bacteria</taxon>
        <taxon>Pseudomonadati</taxon>
        <taxon>Pseudomonadota</taxon>
        <taxon>Alphaproteobacteria</taxon>
        <taxon>Rhodobacterales</taxon>
        <taxon>Paracoccaceae</taxon>
        <taxon>Gemmobacter</taxon>
    </lineage>
</organism>
<reference evidence="2" key="1">
    <citation type="journal article" date="2019" name="Int. J. Syst. Evol. Microbiol.">
        <title>The Global Catalogue of Microorganisms (GCM) 10K type strain sequencing project: providing services to taxonomists for standard genome sequencing and annotation.</title>
        <authorList>
            <consortium name="The Broad Institute Genomics Platform"/>
            <consortium name="The Broad Institute Genome Sequencing Center for Infectious Disease"/>
            <person name="Wu L."/>
            <person name="Ma J."/>
        </authorList>
    </citation>
    <scope>NUCLEOTIDE SEQUENCE [LARGE SCALE GENOMIC DNA]</scope>
    <source>
        <strain evidence="2">KCTC 23298</strain>
    </source>
</reference>
<gene>
    <name evidence="1" type="ORF">GCM10007291_07190</name>
</gene>
<keyword evidence="2" id="KW-1185">Reference proteome</keyword>